<evidence type="ECO:0000313" key="2">
    <source>
        <dbReference type="Proteomes" id="UP000515297"/>
    </source>
</evidence>
<dbReference type="Proteomes" id="UP000515297">
    <property type="component" value="Chromosome"/>
</dbReference>
<dbReference type="PANTHER" id="PTHR34822:SF1">
    <property type="entry name" value="GRPB FAMILY PROTEIN"/>
    <property type="match status" value="1"/>
</dbReference>
<reference evidence="1 2" key="1">
    <citation type="submission" date="2020-08" db="EMBL/GenBank/DDBJ databases">
        <authorList>
            <person name="Liu G."/>
            <person name="Sun C."/>
        </authorList>
    </citation>
    <scope>NUCLEOTIDE SEQUENCE [LARGE SCALE GENOMIC DNA]</scope>
    <source>
        <strain evidence="1 2">OT19</strain>
    </source>
</reference>
<dbReference type="InterPro" id="IPR043519">
    <property type="entry name" value="NT_sf"/>
</dbReference>
<dbReference type="PANTHER" id="PTHR34822">
    <property type="entry name" value="GRPB DOMAIN PROTEIN (AFU_ORTHOLOGUE AFUA_1G01530)"/>
    <property type="match status" value="1"/>
</dbReference>
<dbReference type="AlphaFoldDB" id="A0A7G6VRH8"/>
<gene>
    <name evidence="1" type="ORF">H4O24_10150</name>
</gene>
<dbReference type="RefSeq" id="WP_185883633.1">
    <property type="nucleotide sequence ID" value="NZ_CP060052.1"/>
</dbReference>
<proteinExistence type="predicted"/>
<dbReference type="InterPro" id="IPR007344">
    <property type="entry name" value="GrpB/CoaE"/>
</dbReference>
<dbReference type="EMBL" id="CP060052">
    <property type="protein sequence ID" value="QNE04343.1"/>
    <property type="molecule type" value="Genomic_DNA"/>
</dbReference>
<dbReference type="Gene3D" id="3.30.460.10">
    <property type="entry name" value="Beta Polymerase, domain 2"/>
    <property type="match status" value="1"/>
</dbReference>
<protein>
    <submittedName>
        <fullName evidence="1">GrpB family protein</fullName>
    </submittedName>
</protein>
<dbReference type="Pfam" id="PF04229">
    <property type="entry name" value="GrpB"/>
    <property type="match status" value="1"/>
</dbReference>
<accession>A0A7G6VRH8</accession>
<sequence length="164" mass="18372">MDADDAIFRLAPDHHRARADAEQLYRSVSQRLIRLLPTGSEIMHVGATAIADCLTKGDLDVMVRVDPEEFSEAELALASLFGRGPSDRTDDFASFEDTTAVPPLGIQLVAKGGTLDVFEKFRDRLNASPALLREYNALKREHDGTEMESYRSAKDRFIVRTLRY</sequence>
<evidence type="ECO:0000313" key="1">
    <source>
        <dbReference type="EMBL" id="QNE04343.1"/>
    </source>
</evidence>
<organism evidence="1 2">
    <name type="scientific">Croceicoccus marinus</name>
    <dbReference type="NCBI Taxonomy" id="450378"/>
    <lineage>
        <taxon>Bacteria</taxon>
        <taxon>Pseudomonadati</taxon>
        <taxon>Pseudomonadota</taxon>
        <taxon>Alphaproteobacteria</taxon>
        <taxon>Sphingomonadales</taxon>
        <taxon>Erythrobacteraceae</taxon>
        <taxon>Croceicoccus</taxon>
    </lineage>
</organism>
<dbReference type="SUPFAM" id="SSF81301">
    <property type="entry name" value="Nucleotidyltransferase"/>
    <property type="match status" value="1"/>
</dbReference>
<name>A0A7G6VRH8_9SPHN</name>